<protein>
    <recommendedName>
        <fullName evidence="3">Large polyvalent protein associated domain-containing protein</fullName>
    </recommendedName>
</protein>
<gene>
    <name evidence="1" type="ORF">F8A88_15415</name>
</gene>
<dbReference type="RefSeq" id="WP_151152080.1">
    <property type="nucleotide sequence ID" value="NZ_WAIE01000011.1"/>
</dbReference>
<keyword evidence="2" id="KW-1185">Reference proteome</keyword>
<evidence type="ECO:0008006" key="3">
    <source>
        <dbReference type="Google" id="ProtNLM"/>
    </source>
</evidence>
<comment type="caution">
    <text evidence="1">The sequence shown here is derived from an EMBL/GenBank/DDBJ whole genome shotgun (WGS) entry which is preliminary data.</text>
</comment>
<dbReference type="EMBL" id="WAIE01000011">
    <property type="protein sequence ID" value="KAB1437313.1"/>
    <property type="molecule type" value="Genomic_DNA"/>
</dbReference>
<dbReference type="Proteomes" id="UP000438699">
    <property type="component" value="Unassembled WGS sequence"/>
</dbReference>
<dbReference type="AlphaFoldDB" id="A0A6N6MY59"/>
<organism evidence="1 2">
    <name type="scientific">Pseudodesulfovibrio senegalensis</name>
    <dbReference type="NCBI Taxonomy" id="1721087"/>
    <lineage>
        <taxon>Bacteria</taxon>
        <taxon>Pseudomonadati</taxon>
        <taxon>Thermodesulfobacteriota</taxon>
        <taxon>Desulfovibrionia</taxon>
        <taxon>Desulfovibrionales</taxon>
        <taxon>Desulfovibrionaceae</taxon>
    </lineage>
</organism>
<evidence type="ECO:0000313" key="2">
    <source>
        <dbReference type="Proteomes" id="UP000438699"/>
    </source>
</evidence>
<proteinExistence type="predicted"/>
<accession>A0A6N6MY59</accession>
<dbReference type="OrthoDB" id="5149874at2"/>
<evidence type="ECO:0000313" key="1">
    <source>
        <dbReference type="EMBL" id="KAB1437313.1"/>
    </source>
</evidence>
<reference evidence="1 2" key="1">
    <citation type="journal article" date="2017" name="Int. J. Syst. Evol. Microbiol.">
        <title>Desulfovibrio senegalensis sp. nov., a mesophilic sulfate reducer isolated from marine sediment.</title>
        <authorList>
            <person name="Thioye A."/>
            <person name="Gam Z.B.A."/>
            <person name="Mbengue M."/>
            <person name="Cayol J.L."/>
            <person name="Joseph-Bartoli M."/>
            <person name="Toure-Kane C."/>
            <person name="Labat M."/>
        </authorList>
    </citation>
    <scope>NUCLEOTIDE SEQUENCE [LARGE SCALE GENOMIC DNA]</scope>
    <source>
        <strain evidence="1 2">DSM 101509</strain>
    </source>
</reference>
<sequence length="263" mass="29750">MDTKQIRKELKSALGYNARQVSVKRDGSSITFTVRDSSVHIEAVKQFGEQFEVIRRDEYTQCILRGGNTFVNVRLSEAVKNEFKKKWLPVLEEVAPKIDGSCLEKIPGTDFLMGKDYRYHDCYALWGNDHIVSAVNLDYLAVELAQLVTPNTAAAPAPDEKKHTLEKGDIVYNSWGYEQTNIDFYQVVKATRCFVTLRPIQGEKISDGPLSMTGKVIAKKDCFTDSETTRHKAELWNGESSVKFQCGAGRKWDGTPKRYSTYA</sequence>
<name>A0A6N6MY59_9BACT</name>